<accession>A0ABD2PIK6</accession>
<feature type="compositionally biased region" description="Basic and acidic residues" evidence="1">
    <location>
        <begin position="40"/>
        <end position="53"/>
    </location>
</feature>
<evidence type="ECO:0000313" key="3">
    <source>
        <dbReference type="Proteomes" id="UP001626550"/>
    </source>
</evidence>
<gene>
    <name evidence="2" type="ORF">Ciccas_014567</name>
</gene>
<feature type="non-terminal residue" evidence="2">
    <location>
        <position position="1"/>
    </location>
</feature>
<evidence type="ECO:0000313" key="2">
    <source>
        <dbReference type="EMBL" id="KAL3306934.1"/>
    </source>
</evidence>
<dbReference type="AlphaFoldDB" id="A0ABD2PIK6"/>
<dbReference type="EMBL" id="JBJKFK010008957">
    <property type="protein sequence ID" value="KAL3306934.1"/>
    <property type="molecule type" value="Genomic_DNA"/>
</dbReference>
<name>A0ABD2PIK6_9PLAT</name>
<reference evidence="2 3" key="1">
    <citation type="submission" date="2024-11" db="EMBL/GenBank/DDBJ databases">
        <title>Adaptive evolution of stress response genes in parasites aligns with host niche diversity.</title>
        <authorList>
            <person name="Hahn C."/>
            <person name="Resl P."/>
        </authorList>
    </citation>
    <scope>NUCLEOTIDE SEQUENCE [LARGE SCALE GENOMIC DNA]</scope>
    <source>
        <strain evidence="2">EGGRZ-B1_66</strain>
        <tissue evidence="2">Body</tissue>
    </source>
</reference>
<feature type="compositionally biased region" description="Polar residues" evidence="1">
    <location>
        <begin position="54"/>
        <end position="66"/>
    </location>
</feature>
<organism evidence="2 3">
    <name type="scientific">Cichlidogyrus casuarinus</name>
    <dbReference type="NCBI Taxonomy" id="1844966"/>
    <lineage>
        <taxon>Eukaryota</taxon>
        <taxon>Metazoa</taxon>
        <taxon>Spiralia</taxon>
        <taxon>Lophotrochozoa</taxon>
        <taxon>Platyhelminthes</taxon>
        <taxon>Monogenea</taxon>
        <taxon>Monopisthocotylea</taxon>
        <taxon>Dactylogyridea</taxon>
        <taxon>Ancyrocephalidae</taxon>
        <taxon>Cichlidogyrus</taxon>
    </lineage>
</organism>
<evidence type="ECO:0000256" key="1">
    <source>
        <dbReference type="SAM" id="MobiDB-lite"/>
    </source>
</evidence>
<comment type="caution">
    <text evidence="2">The sequence shown here is derived from an EMBL/GenBank/DDBJ whole genome shotgun (WGS) entry which is preliminary data.</text>
</comment>
<keyword evidence="3" id="KW-1185">Reference proteome</keyword>
<feature type="region of interest" description="Disordered" evidence="1">
    <location>
        <begin position="40"/>
        <end position="72"/>
    </location>
</feature>
<feature type="non-terminal residue" evidence="2">
    <location>
        <position position="138"/>
    </location>
</feature>
<proteinExistence type="predicted"/>
<dbReference type="Proteomes" id="UP001626550">
    <property type="component" value="Unassembled WGS sequence"/>
</dbReference>
<sequence>LCGLPAVWANAVDVAGFTPEEKSHPDRIVKALETEQYLKEQENNERFLEEKSSYTESSNKQASTDTLVEEKTETICSLPEDSAPINAQNQEKTDAQKEVDQKLESVRTSFVLIILFHSPNLVEGSATNFQMPSTLLPL</sequence>
<protein>
    <submittedName>
        <fullName evidence="2">Uncharacterized protein</fullName>
    </submittedName>
</protein>